<evidence type="ECO:0000313" key="1">
    <source>
        <dbReference type="EMBL" id="CAI9922155.1"/>
    </source>
</evidence>
<comment type="caution">
    <text evidence="1">The sequence shown here is derived from an EMBL/GenBank/DDBJ whole genome shotgun (WGS) entry which is preliminary data.</text>
</comment>
<proteinExistence type="predicted"/>
<organism evidence="1">
    <name type="scientific">Hexamita inflata</name>
    <dbReference type="NCBI Taxonomy" id="28002"/>
    <lineage>
        <taxon>Eukaryota</taxon>
        <taxon>Metamonada</taxon>
        <taxon>Diplomonadida</taxon>
        <taxon>Hexamitidae</taxon>
        <taxon>Hexamitinae</taxon>
        <taxon>Hexamita</taxon>
    </lineage>
</organism>
<name>A0AA86NNQ7_9EUKA</name>
<sequence length="114" mass="13263">MACQKDTCGLGAYRGHQLQLLKRTRLTESAKLNQKKQEKQEERNKNQAGSVKLAGSNNYCYIIILTYSQKIWYRGQGYVLKVTGSIPALNKYYYNIFTYYTYLPNRLSILTSQF</sequence>
<dbReference type="EMBL" id="CATOUU010000248">
    <property type="protein sequence ID" value="CAI9922155.1"/>
    <property type="molecule type" value="Genomic_DNA"/>
</dbReference>
<reference evidence="2 3" key="2">
    <citation type="submission" date="2024-07" db="EMBL/GenBank/DDBJ databases">
        <authorList>
            <person name="Akdeniz Z."/>
        </authorList>
    </citation>
    <scope>NUCLEOTIDE SEQUENCE [LARGE SCALE GENOMIC DNA]</scope>
</reference>
<reference evidence="1" key="1">
    <citation type="submission" date="2023-06" db="EMBL/GenBank/DDBJ databases">
        <authorList>
            <person name="Kurt Z."/>
        </authorList>
    </citation>
    <scope>NUCLEOTIDE SEQUENCE</scope>
</reference>
<accession>A0AA86NNQ7</accession>
<dbReference type="Proteomes" id="UP001642409">
    <property type="component" value="Unassembled WGS sequence"/>
</dbReference>
<dbReference type="AlphaFoldDB" id="A0AA86NNQ7"/>
<gene>
    <name evidence="2" type="ORF">HINF_LOCUS10916</name>
    <name evidence="1" type="ORF">HINF_LOCUS9800</name>
</gene>
<evidence type="ECO:0000313" key="2">
    <source>
        <dbReference type="EMBL" id="CAL5989561.1"/>
    </source>
</evidence>
<evidence type="ECO:0000313" key="3">
    <source>
        <dbReference type="Proteomes" id="UP001642409"/>
    </source>
</evidence>
<keyword evidence="3" id="KW-1185">Reference proteome</keyword>
<protein>
    <submittedName>
        <fullName evidence="2">Hypothetical_protein</fullName>
    </submittedName>
</protein>
<dbReference type="EMBL" id="CAXDID020000024">
    <property type="protein sequence ID" value="CAL5989561.1"/>
    <property type="molecule type" value="Genomic_DNA"/>
</dbReference>